<evidence type="ECO:0000256" key="13">
    <source>
        <dbReference type="ARBA" id="ARBA00051157"/>
    </source>
</evidence>
<dbReference type="GO" id="GO:0051537">
    <property type="term" value="F:2 iron, 2 sulfur cluster binding"/>
    <property type="evidence" value="ECO:0007669"/>
    <property type="project" value="UniProtKB-KW"/>
</dbReference>
<dbReference type="Gene3D" id="3.20.20.70">
    <property type="entry name" value="Aldolase class I"/>
    <property type="match status" value="1"/>
</dbReference>
<evidence type="ECO:0000259" key="18">
    <source>
        <dbReference type="PROSITE" id="PS51918"/>
    </source>
</evidence>
<evidence type="ECO:0000256" key="11">
    <source>
        <dbReference type="ARBA" id="ARBA00023004"/>
    </source>
</evidence>
<dbReference type="InterPro" id="IPR006638">
    <property type="entry name" value="Elp3/MiaA/NifB-like_rSAM"/>
</dbReference>
<evidence type="ECO:0000256" key="8">
    <source>
        <dbReference type="ARBA" id="ARBA00022714"/>
    </source>
</evidence>
<dbReference type="NCBIfam" id="TIGR00433">
    <property type="entry name" value="bioB"/>
    <property type="match status" value="1"/>
</dbReference>
<comment type="pathway">
    <text evidence="1 16">Cofactor biosynthesis; biotin biosynthesis; biotin from 7,8-diaminononanoate: step 2/2.</text>
</comment>
<dbReference type="SMART" id="SM00729">
    <property type="entry name" value="Elp3"/>
    <property type="match status" value="1"/>
</dbReference>
<dbReference type="PIRSF" id="PIRSF001619">
    <property type="entry name" value="Biotin_synth"/>
    <property type="match status" value="1"/>
</dbReference>
<dbReference type="InterPro" id="IPR024177">
    <property type="entry name" value="Biotin_synthase"/>
</dbReference>
<dbReference type="GO" id="GO:0004076">
    <property type="term" value="F:biotin synthase activity"/>
    <property type="evidence" value="ECO:0007669"/>
    <property type="project" value="UniProtKB-UniRule"/>
</dbReference>
<feature type="binding site" evidence="16 17">
    <location>
        <position position="74"/>
    </location>
    <ligand>
        <name>[4Fe-4S] cluster</name>
        <dbReference type="ChEBI" id="CHEBI:49883"/>
        <note>4Fe-4S-S-AdoMet</note>
    </ligand>
</feature>
<dbReference type="EC" id="2.8.1.6" evidence="4 16"/>
<feature type="domain" description="Radical SAM core" evidence="18">
    <location>
        <begin position="52"/>
        <end position="278"/>
    </location>
</feature>
<feature type="binding site" evidence="16 17">
    <location>
        <position position="71"/>
    </location>
    <ligand>
        <name>[4Fe-4S] cluster</name>
        <dbReference type="ChEBI" id="CHEBI:49883"/>
        <note>4Fe-4S-S-AdoMet</note>
    </ligand>
</feature>
<keyword evidence="20" id="KW-1185">Reference proteome</keyword>
<comment type="subunit">
    <text evidence="3 16">Homodimer.</text>
</comment>
<dbReference type="SMART" id="SM00876">
    <property type="entry name" value="BATS"/>
    <property type="match status" value="1"/>
</dbReference>
<evidence type="ECO:0000256" key="16">
    <source>
        <dbReference type="HAMAP-Rule" id="MF_01694"/>
    </source>
</evidence>
<feature type="binding site" evidence="16 17">
    <location>
        <position position="143"/>
    </location>
    <ligand>
        <name>[2Fe-2S] cluster</name>
        <dbReference type="ChEBI" id="CHEBI:190135"/>
    </ligand>
</feature>
<dbReference type="FunFam" id="3.20.20.70:FF:000026">
    <property type="entry name" value="Biotin synthase"/>
    <property type="match status" value="1"/>
</dbReference>
<dbReference type="SFLD" id="SFLDS00029">
    <property type="entry name" value="Radical_SAM"/>
    <property type="match status" value="1"/>
</dbReference>
<evidence type="ECO:0000256" key="5">
    <source>
        <dbReference type="ARBA" id="ARBA00022485"/>
    </source>
</evidence>
<evidence type="ECO:0000256" key="14">
    <source>
        <dbReference type="ARBA" id="ARBA00057568"/>
    </source>
</evidence>
<keyword evidence="11 16" id="KW-0408">Iron</keyword>
<accession>A0A419V768</accession>
<comment type="similarity">
    <text evidence="2 16">Belongs to the radical SAM superfamily. Biotin synthase family.</text>
</comment>
<gene>
    <name evidence="16" type="primary">bioB</name>
    <name evidence="19" type="ORF">ATL39_0100</name>
</gene>
<dbReference type="HAMAP" id="MF_01694">
    <property type="entry name" value="BioB"/>
    <property type="match status" value="1"/>
</dbReference>
<dbReference type="Proteomes" id="UP000285120">
    <property type="component" value="Unassembled WGS sequence"/>
</dbReference>
<evidence type="ECO:0000256" key="6">
    <source>
        <dbReference type="ARBA" id="ARBA00022679"/>
    </source>
</evidence>
<keyword evidence="8 16" id="KW-0001">2Fe-2S</keyword>
<dbReference type="InterPro" id="IPR058240">
    <property type="entry name" value="rSAM_sf"/>
</dbReference>
<keyword evidence="12 16" id="KW-0411">Iron-sulfur</keyword>
<evidence type="ECO:0000256" key="9">
    <source>
        <dbReference type="ARBA" id="ARBA00022723"/>
    </source>
</evidence>
<dbReference type="EMBL" id="RAPK01000006">
    <property type="protein sequence ID" value="RKD75890.1"/>
    <property type="molecule type" value="Genomic_DNA"/>
</dbReference>
<evidence type="ECO:0000313" key="19">
    <source>
        <dbReference type="EMBL" id="RKD75890.1"/>
    </source>
</evidence>
<keyword evidence="10 16" id="KW-0093">Biotin biosynthesis</keyword>
<comment type="cofactor">
    <cofactor evidence="16">
        <name>[2Fe-2S] cluster</name>
        <dbReference type="ChEBI" id="CHEBI:190135"/>
    </cofactor>
    <text evidence="16">Binds 1 [2Fe-2S] cluster. The cluster is coordinated with 3 cysteines and 1 arginine.</text>
</comment>
<reference evidence="19 20" key="1">
    <citation type="submission" date="2018-09" db="EMBL/GenBank/DDBJ databases">
        <title>Genomic Encyclopedia of Archaeal and Bacterial Type Strains, Phase II (KMG-II): from individual species to whole genera.</title>
        <authorList>
            <person name="Goeker M."/>
        </authorList>
    </citation>
    <scope>NUCLEOTIDE SEQUENCE [LARGE SCALE GENOMIC DNA]</scope>
    <source>
        <strain evidence="19 20">DSM 17008</strain>
    </source>
</reference>
<dbReference type="SFLD" id="SFLDG01060">
    <property type="entry name" value="BATS_domain_containing"/>
    <property type="match status" value="1"/>
</dbReference>
<comment type="catalytic activity">
    <reaction evidence="13 16">
        <text>(4R,5S)-dethiobiotin + (sulfur carrier)-SH + 2 reduced [2Fe-2S]-[ferredoxin] + 2 S-adenosyl-L-methionine = (sulfur carrier)-H + biotin + 2 5'-deoxyadenosine + 2 L-methionine + 2 oxidized [2Fe-2S]-[ferredoxin]</text>
        <dbReference type="Rhea" id="RHEA:22060"/>
        <dbReference type="Rhea" id="RHEA-COMP:10000"/>
        <dbReference type="Rhea" id="RHEA-COMP:10001"/>
        <dbReference type="Rhea" id="RHEA-COMP:14737"/>
        <dbReference type="Rhea" id="RHEA-COMP:14739"/>
        <dbReference type="ChEBI" id="CHEBI:17319"/>
        <dbReference type="ChEBI" id="CHEBI:29917"/>
        <dbReference type="ChEBI" id="CHEBI:33737"/>
        <dbReference type="ChEBI" id="CHEBI:33738"/>
        <dbReference type="ChEBI" id="CHEBI:57586"/>
        <dbReference type="ChEBI" id="CHEBI:57844"/>
        <dbReference type="ChEBI" id="CHEBI:59789"/>
        <dbReference type="ChEBI" id="CHEBI:64428"/>
        <dbReference type="ChEBI" id="CHEBI:149473"/>
        <dbReference type="EC" id="2.8.1.6"/>
    </reaction>
</comment>
<dbReference type="PANTHER" id="PTHR22976:SF2">
    <property type="entry name" value="BIOTIN SYNTHASE, MITOCHONDRIAL"/>
    <property type="match status" value="1"/>
</dbReference>
<proteinExistence type="inferred from homology"/>
<comment type="cofactor">
    <cofactor evidence="17">
        <name>[2Fe-2S] cluster</name>
        <dbReference type="ChEBI" id="CHEBI:190135"/>
    </cofactor>
    <text evidence="17">Binds 1 [2Fe-2S] cluster. The cluster is coordinated with 3 cysteines and 1 arginine.</text>
</comment>
<dbReference type="InterPro" id="IPR002684">
    <property type="entry name" value="Biotin_synth/BioAB"/>
</dbReference>
<evidence type="ECO:0000256" key="15">
    <source>
        <dbReference type="ARBA" id="ARBA00070199"/>
    </source>
</evidence>
<evidence type="ECO:0000313" key="20">
    <source>
        <dbReference type="Proteomes" id="UP000285120"/>
    </source>
</evidence>
<feature type="binding site" evidence="16 17">
    <location>
        <position position="203"/>
    </location>
    <ligand>
        <name>[2Fe-2S] cluster</name>
        <dbReference type="ChEBI" id="CHEBI:190135"/>
    </ligand>
</feature>
<keyword evidence="7 16" id="KW-0949">S-adenosyl-L-methionine</keyword>
<comment type="caution">
    <text evidence="19">The sequence shown here is derived from an EMBL/GenBank/DDBJ whole genome shotgun (WGS) entry which is preliminary data.</text>
</comment>
<dbReference type="PANTHER" id="PTHR22976">
    <property type="entry name" value="BIOTIN SYNTHASE"/>
    <property type="match status" value="1"/>
</dbReference>
<dbReference type="UniPathway" id="UPA00078">
    <property type="reaction ID" value="UER00162"/>
</dbReference>
<evidence type="ECO:0000256" key="2">
    <source>
        <dbReference type="ARBA" id="ARBA00010765"/>
    </source>
</evidence>
<keyword evidence="6 16" id="KW-0808">Transferase</keyword>
<dbReference type="GO" id="GO:0051539">
    <property type="term" value="F:4 iron, 4 sulfur cluster binding"/>
    <property type="evidence" value="ECO:0007669"/>
    <property type="project" value="UniProtKB-KW"/>
</dbReference>
<feature type="binding site" evidence="16 17">
    <location>
        <position position="111"/>
    </location>
    <ligand>
        <name>[2Fe-2S] cluster</name>
        <dbReference type="ChEBI" id="CHEBI:190135"/>
    </ligand>
</feature>
<evidence type="ECO:0000256" key="17">
    <source>
        <dbReference type="PIRSR" id="PIRSR001619-1"/>
    </source>
</evidence>
<comment type="cofactor">
    <cofactor evidence="16 17">
        <name>[4Fe-4S] cluster</name>
        <dbReference type="ChEBI" id="CHEBI:49883"/>
    </cofactor>
    <text evidence="16 17">Binds 1 [4Fe-4S] cluster. The cluster is coordinated with 3 cysteines and an exchangeable S-adenosyl-L-methionine.</text>
</comment>
<dbReference type="PROSITE" id="PS51918">
    <property type="entry name" value="RADICAL_SAM"/>
    <property type="match status" value="1"/>
</dbReference>
<evidence type="ECO:0000256" key="7">
    <source>
        <dbReference type="ARBA" id="ARBA00022691"/>
    </source>
</evidence>
<dbReference type="GO" id="GO:0009102">
    <property type="term" value="P:biotin biosynthetic process"/>
    <property type="evidence" value="ECO:0007669"/>
    <property type="project" value="UniProtKB-UniRule"/>
</dbReference>
<dbReference type="SFLD" id="SFLDG01278">
    <property type="entry name" value="biotin_synthase_like"/>
    <property type="match status" value="1"/>
</dbReference>
<feature type="binding site" evidence="16 17">
    <location>
        <position position="273"/>
    </location>
    <ligand>
        <name>[2Fe-2S] cluster</name>
        <dbReference type="ChEBI" id="CHEBI:190135"/>
    </ligand>
</feature>
<evidence type="ECO:0000256" key="10">
    <source>
        <dbReference type="ARBA" id="ARBA00022756"/>
    </source>
</evidence>
<dbReference type="AlphaFoldDB" id="A0A419V768"/>
<evidence type="ECO:0000256" key="1">
    <source>
        <dbReference type="ARBA" id="ARBA00004942"/>
    </source>
</evidence>
<keyword evidence="9 16" id="KW-0479">Metal-binding</keyword>
<dbReference type="InterPro" id="IPR013785">
    <property type="entry name" value="Aldolase_TIM"/>
</dbReference>
<feature type="binding site" evidence="16 17">
    <location>
        <position position="67"/>
    </location>
    <ligand>
        <name>[4Fe-4S] cluster</name>
        <dbReference type="ChEBI" id="CHEBI:49883"/>
        <note>4Fe-4S-S-AdoMet</note>
    </ligand>
</feature>
<dbReference type="CDD" id="cd01335">
    <property type="entry name" value="Radical_SAM"/>
    <property type="match status" value="1"/>
</dbReference>
<organism evidence="19 20">
    <name type="scientific">Sinobaca qinghaiensis</name>
    <dbReference type="NCBI Taxonomy" id="342944"/>
    <lineage>
        <taxon>Bacteria</taxon>
        <taxon>Bacillati</taxon>
        <taxon>Bacillota</taxon>
        <taxon>Bacilli</taxon>
        <taxon>Bacillales</taxon>
        <taxon>Sporolactobacillaceae</taxon>
        <taxon>Sinobaca</taxon>
    </lineage>
</organism>
<comment type="function">
    <text evidence="14 16">Catalyzes the conversion of dethiobiotin (DTB) to biotin by the insertion of a sulfur atom into dethiobiotin via a radical-based mechanism.</text>
</comment>
<evidence type="ECO:0000256" key="12">
    <source>
        <dbReference type="ARBA" id="ARBA00023014"/>
    </source>
</evidence>
<dbReference type="InterPro" id="IPR007197">
    <property type="entry name" value="rSAM"/>
</dbReference>
<evidence type="ECO:0000256" key="4">
    <source>
        <dbReference type="ARBA" id="ARBA00012236"/>
    </source>
</evidence>
<keyword evidence="5 16" id="KW-0004">4Fe-4S</keyword>
<dbReference type="SUPFAM" id="SSF102114">
    <property type="entry name" value="Radical SAM enzymes"/>
    <property type="match status" value="1"/>
</dbReference>
<evidence type="ECO:0000256" key="3">
    <source>
        <dbReference type="ARBA" id="ARBA00011738"/>
    </source>
</evidence>
<sequence length="336" mass="37242">MEMSWRSRAECIITDHDRLTREEALAFLQEDETEILGQLNAAYQIRYYYYKNEVKLNSLINIKSGLCPENCGYCSQSKDSAAVIPKYKILSKEEIVEGARKADARGAGTYCIVASGRGPAKKELAVVMEAVKEIKATTGLKLCACLGLLETEQAEALHASGVDRYNHNINTSSRFHESVVTTHTFKDRTDTIHAVKQAGISPCSGIIAGMGETEEDIVDMLFSLRDMDADSVPINFLHAIDGTAFEGRDLLTPLRCLQIAALARFILPTKEIRIAGGREEKLRSLQPMALYAANSVFLGDYLTTKGQEWEKDIAFIKDAGFRVEASAYNRSAEMYS</sequence>
<dbReference type="InterPro" id="IPR010722">
    <property type="entry name" value="BATS_dom"/>
</dbReference>
<protein>
    <recommendedName>
        <fullName evidence="15 16">Biotin synthase</fullName>
        <ecNumber evidence="4 16">2.8.1.6</ecNumber>
    </recommendedName>
</protein>
<name>A0A419V768_9BACL</name>
<dbReference type="Pfam" id="PF06968">
    <property type="entry name" value="BATS"/>
    <property type="match status" value="1"/>
</dbReference>
<dbReference type="Pfam" id="PF04055">
    <property type="entry name" value="Radical_SAM"/>
    <property type="match status" value="1"/>
</dbReference>
<dbReference type="GO" id="GO:0005506">
    <property type="term" value="F:iron ion binding"/>
    <property type="evidence" value="ECO:0007669"/>
    <property type="project" value="UniProtKB-UniRule"/>
</dbReference>